<feature type="domain" description="HTH luxR-type" evidence="6">
    <location>
        <begin position="162"/>
        <end position="227"/>
    </location>
</feature>
<dbReference type="PROSITE" id="PS50043">
    <property type="entry name" value="HTH_LUXR_2"/>
    <property type="match status" value="1"/>
</dbReference>
<evidence type="ECO:0000259" key="7">
    <source>
        <dbReference type="PROSITE" id="PS50110"/>
    </source>
</evidence>
<evidence type="ECO:0000256" key="1">
    <source>
        <dbReference type="ARBA" id="ARBA00022553"/>
    </source>
</evidence>
<dbReference type="KEGG" id="bcop:JD108_00040"/>
<dbReference type="Pfam" id="PF00072">
    <property type="entry name" value="Response_reg"/>
    <property type="match status" value="1"/>
</dbReference>
<dbReference type="InterPro" id="IPR016032">
    <property type="entry name" value="Sig_transdc_resp-reg_C-effctor"/>
</dbReference>
<keyword evidence="2" id="KW-0805">Transcription regulation</keyword>
<dbReference type="EMBL" id="CP066308">
    <property type="protein sequence ID" value="QQE74469.1"/>
    <property type="molecule type" value="Genomic_DNA"/>
</dbReference>
<sequence length="231" mass="25525">MTIKLLLVDDHTVVRRGLQFFLCTQKDFEIVGEAQDGREAIRQVEQLRPDVVLMDLVMPVMNGIEATAYLKEHFPDVKVLVLTSYSEQDYALTALRAGAAGYLLKDMKPDQIVEAIRGAHSGNIQLHPEVTLKLMSSLPPALRHPYAEGKQSFAPSPLGSGTYHGPESITKREREVLALIAQGMNNKEISQVLSIAEKTVKTHVSSILRKLDVADRTQAALYAVKHGLNDS</sequence>
<keyword evidence="1 5" id="KW-0597">Phosphoprotein</keyword>
<feature type="modified residue" description="4-aspartylphosphate" evidence="5">
    <location>
        <position position="55"/>
    </location>
</feature>
<keyword evidence="3" id="KW-0238">DNA-binding</keyword>
<dbReference type="SMART" id="SM00448">
    <property type="entry name" value="REC"/>
    <property type="match status" value="1"/>
</dbReference>
<dbReference type="AlphaFoldDB" id="A0A7T5EKU5"/>
<evidence type="ECO:0000313" key="8">
    <source>
        <dbReference type="EMBL" id="QQE74469.1"/>
    </source>
</evidence>
<dbReference type="InterPro" id="IPR000792">
    <property type="entry name" value="Tscrpt_reg_LuxR_C"/>
</dbReference>
<evidence type="ECO:0000256" key="3">
    <source>
        <dbReference type="ARBA" id="ARBA00023125"/>
    </source>
</evidence>
<keyword evidence="11" id="KW-1185">Reference proteome</keyword>
<dbReference type="GO" id="GO:0003677">
    <property type="term" value="F:DNA binding"/>
    <property type="evidence" value="ECO:0007669"/>
    <property type="project" value="UniProtKB-KW"/>
</dbReference>
<accession>A0A7T5EKU5</accession>
<dbReference type="Pfam" id="PF00196">
    <property type="entry name" value="GerE"/>
    <property type="match status" value="1"/>
</dbReference>
<evidence type="ECO:0000256" key="2">
    <source>
        <dbReference type="ARBA" id="ARBA00023015"/>
    </source>
</evidence>
<dbReference type="PANTHER" id="PTHR43214">
    <property type="entry name" value="TWO-COMPONENT RESPONSE REGULATOR"/>
    <property type="match status" value="1"/>
</dbReference>
<dbReference type="PRINTS" id="PR00038">
    <property type="entry name" value="HTHLUXR"/>
</dbReference>
<dbReference type="PROSITE" id="PS00622">
    <property type="entry name" value="HTH_LUXR_1"/>
    <property type="match status" value="1"/>
</dbReference>
<dbReference type="Proteomes" id="UP000677234">
    <property type="component" value="Chromosome"/>
</dbReference>
<dbReference type="RefSeq" id="WP_198828048.1">
    <property type="nucleotide sequence ID" value="NZ_CP066308.1"/>
</dbReference>
<dbReference type="EMBL" id="CP073708">
    <property type="protein sequence ID" value="QUO41551.1"/>
    <property type="molecule type" value="Genomic_DNA"/>
</dbReference>
<organism evidence="8 10">
    <name type="scientific">Brevibacillus composti</name>
    <dbReference type="NCBI Taxonomy" id="2796470"/>
    <lineage>
        <taxon>Bacteria</taxon>
        <taxon>Bacillati</taxon>
        <taxon>Bacillota</taxon>
        <taxon>Bacilli</taxon>
        <taxon>Bacillales</taxon>
        <taxon>Paenibacillaceae</taxon>
        <taxon>Brevibacillus</taxon>
    </lineage>
</organism>
<reference evidence="9" key="2">
    <citation type="submission" date="2021-04" db="EMBL/GenBank/DDBJ databases">
        <title>Brevibacillus composti FJAT-54423, complete genome.</title>
        <authorList>
            <person name="Tang R."/>
        </authorList>
    </citation>
    <scope>NUCLEOTIDE SEQUENCE</scope>
    <source>
        <strain evidence="9">FJAT-54424</strain>
    </source>
</reference>
<dbReference type="Proteomes" id="UP000595847">
    <property type="component" value="Chromosome"/>
</dbReference>
<dbReference type="GO" id="GO:0006355">
    <property type="term" value="P:regulation of DNA-templated transcription"/>
    <property type="evidence" value="ECO:0007669"/>
    <property type="project" value="InterPro"/>
</dbReference>
<evidence type="ECO:0000256" key="5">
    <source>
        <dbReference type="PROSITE-ProRule" id="PRU00169"/>
    </source>
</evidence>
<dbReference type="SUPFAM" id="SSF52172">
    <property type="entry name" value="CheY-like"/>
    <property type="match status" value="1"/>
</dbReference>
<dbReference type="InterPro" id="IPR011006">
    <property type="entry name" value="CheY-like_superfamily"/>
</dbReference>
<dbReference type="SUPFAM" id="SSF46894">
    <property type="entry name" value="C-terminal effector domain of the bipartite response regulators"/>
    <property type="match status" value="1"/>
</dbReference>
<keyword evidence="4" id="KW-0804">Transcription</keyword>
<evidence type="ECO:0000313" key="9">
    <source>
        <dbReference type="EMBL" id="QUO41551.1"/>
    </source>
</evidence>
<gene>
    <name evidence="8" type="ORF">JD108_00040</name>
    <name evidence="9" type="ORF">KDJ56_00040</name>
</gene>
<dbReference type="InterPro" id="IPR001789">
    <property type="entry name" value="Sig_transdc_resp-reg_receiver"/>
</dbReference>
<name>A0A7T5EKU5_9BACL</name>
<dbReference type="PANTHER" id="PTHR43214:SF43">
    <property type="entry name" value="TWO-COMPONENT RESPONSE REGULATOR"/>
    <property type="match status" value="1"/>
</dbReference>
<feature type="domain" description="Response regulatory" evidence="7">
    <location>
        <begin position="4"/>
        <end position="120"/>
    </location>
</feature>
<dbReference type="SMART" id="SM00421">
    <property type="entry name" value="HTH_LUXR"/>
    <property type="match status" value="1"/>
</dbReference>
<dbReference type="InterPro" id="IPR039420">
    <property type="entry name" value="WalR-like"/>
</dbReference>
<reference evidence="8 10" key="1">
    <citation type="submission" date="2020-12" db="EMBL/GenBank/DDBJ databases">
        <title>strain FJAT-54423T represents a novel species of the genus Brevibacillus.</title>
        <authorList>
            <person name="Tang R."/>
        </authorList>
    </citation>
    <scope>NUCLEOTIDE SEQUENCE [LARGE SCALE GENOMIC DNA]</scope>
    <source>
        <strain evidence="8 10">FJAT-54423</strain>
    </source>
</reference>
<dbReference type="GO" id="GO:0000160">
    <property type="term" value="P:phosphorelay signal transduction system"/>
    <property type="evidence" value="ECO:0007669"/>
    <property type="project" value="InterPro"/>
</dbReference>
<evidence type="ECO:0000313" key="11">
    <source>
        <dbReference type="Proteomes" id="UP000677234"/>
    </source>
</evidence>
<evidence type="ECO:0000313" key="10">
    <source>
        <dbReference type="Proteomes" id="UP000595847"/>
    </source>
</evidence>
<evidence type="ECO:0000259" key="6">
    <source>
        <dbReference type="PROSITE" id="PS50043"/>
    </source>
</evidence>
<dbReference type="PROSITE" id="PS50110">
    <property type="entry name" value="RESPONSE_REGULATORY"/>
    <property type="match status" value="1"/>
</dbReference>
<dbReference type="CDD" id="cd06170">
    <property type="entry name" value="LuxR_C_like"/>
    <property type="match status" value="1"/>
</dbReference>
<evidence type="ECO:0000256" key="4">
    <source>
        <dbReference type="ARBA" id="ARBA00023163"/>
    </source>
</evidence>
<dbReference type="Gene3D" id="3.40.50.2300">
    <property type="match status" value="1"/>
</dbReference>
<protein>
    <submittedName>
        <fullName evidence="8">Response regulator transcription factor</fullName>
    </submittedName>
</protein>
<dbReference type="CDD" id="cd17535">
    <property type="entry name" value="REC_NarL-like"/>
    <property type="match status" value="1"/>
</dbReference>
<proteinExistence type="predicted"/>
<dbReference type="InterPro" id="IPR058245">
    <property type="entry name" value="NreC/VraR/RcsB-like_REC"/>
</dbReference>